<dbReference type="AlphaFoldDB" id="A0A968GFU2"/>
<proteinExistence type="inferred from homology"/>
<reference evidence="6" key="1">
    <citation type="submission" date="2020-03" db="EMBL/GenBank/DDBJ databases">
        <title>Spirochaetal bacteria isolated from arthropods constitute a novel genus Entomospira genus novum within the order Spirochaetales.</title>
        <authorList>
            <person name="Grana-Miraglia L."/>
            <person name="Sikutova S."/>
            <person name="Fingerle V."/>
            <person name="Sing A."/>
            <person name="Castillo-Ramirez S."/>
            <person name="Margos G."/>
            <person name="Rudolf I."/>
        </authorList>
    </citation>
    <scope>NUCLEOTIDE SEQUENCE</scope>
    <source>
        <strain evidence="6">BR149</strain>
    </source>
</reference>
<dbReference type="GO" id="GO:0005576">
    <property type="term" value="C:extracellular region"/>
    <property type="evidence" value="ECO:0007669"/>
    <property type="project" value="TreeGrafter"/>
</dbReference>
<evidence type="ECO:0000313" key="7">
    <source>
        <dbReference type="Proteomes" id="UP000778951"/>
    </source>
</evidence>
<name>A0A968GFU2_9SPIO</name>
<dbReference type="InterPro" id="IPR040042">
    <property type="entry name" value="Branching_enz_MT3115-like"/>
</dbReference>
<dbReference type="GO" id="GO:0003844">
    <property type="term" value="F:1,4-alpha-glucan branching enzyme activity"/>
    <property type="evidence" value="ECO:0007669"/>
    <property type="project" value="InterPro"/>
</dbReference>
<dbReference type="Gene3D" id="1.20.1430.10">
    <property type="entry name" value="Families 57/38 glycoside transferase, middle domain"/>
    <property type="match status" value="1"/>
</dbReference>
<keyword evidence="2 3" id="KW-0119">Carbohydrate metabolism</keyword>
<dbReference type="InterPro" id="IPR015293">
    <property type="entry name" value="BE_C"/>
</dbReference>
<dbReference type="PANTHER" id="PTHR41695:SF1">
    <property type="entry name" value="1,4-ALPHA-GLUCAN BRANCHING ENZYME TK1436"/>
    <property type="match status" value="1"/>
</dbReference>
<dbReference type="EMBL" id="JAATLM010000001">
    <property type="protein sequence ID" value="NIZ69522.1"/>
    <property type="molecule type" value="Genomic_DNA"/>
</dbReference>
<comment type="caution">
    <text evidence="6">The sequence shown here is derived from an EMBL/GenBank/DDBJ whole genome shotgun (WGS) entry which is preliminary data.</text>
</comment>
<evidence type="ECO:0000256" key="3">
    <source>
        <dbReference type="RuleBase" id="RU361196"/>
    </source>
</evidence>
<dbReference type="InterPro" id="IPR028995">
    <property type="entry name" value="Glyco_hydro_57/38_cen_sf"/>
</dbReference>
<dbReference type="SUPFAM" id="SSF88713">
    <property type="entry name" value="Glycoside hydrolase/deacetylase"/>
    <property type="match status" value="1"/>
</dbReference>
<evidence type="ECO:0000313" key="6">
    <source>
        <dbReference type="EMBL" id="NIZ69522.1"/>
    </source>
</evidence>
<dbReference type="Proteomes" id="UP000778951">
    <property type="component" value="Unassembled WGS sequence"/>
</dbReference>
<dbReference type="PANTHER" id="PTHR41695">
    <property type="entry name" value="1,4-ALPHA-GLUCAN BRANCHING ENZYME RV3031-RELATED"/>
    <property type="match status" value="1"/>
</dbReference>
<evidence type="ECO:0000256" key="2">
    <source>
        <dbReference type="ARBA" id="ARBA00023277"/>
    </source>
</evidence>
<dbReference type="GO" id="GO:0030979">
    <property type="term" value="P:alpha-glucan biosynthetic process"/>
    <property type="evidence" value="ECO:0007669"/>
    <property type="project" value="InterPro"/>
</dbReference>
<accession>A0A968GFU2</accession>
<dbReference type="Gene3D" id="3.20.110.10">
    <property type="entry name" value="Glycoside hydrolase 38, N terminal domain"/>
    <property type="match status" value="1"/>
</dbReference>
<dbReference type="InterPro" id="IPR037090">
    <property type="entry name" value="57_glycoside_trans_central"/>
</dbReference>
<protein>
    <submittedName>
        <fullName evidence="6">DUF1957 domain-containing protein</fullName>
    </submittedName>
</protein>
<dbReference type="Pfam" id="PF09210">
    <property type="entry name" value="BE_C"/>
    <property type="match status" value="1"/>
</dbReference>
<evidence type="ECO:0000256" key="1">
    <source>
        <dbReference type="ARBA" id="ARBA00006821"/>
    </source>
</evidence>
<sequence>MKREKKGSMIFCFNAHLPFAKFSKSGEVFQERWFFEAMFESYLPMYEAFATLAREERPFFVLISISPTLMALLQDEDLQTKFIFYMHQKLNSATSLLESSDKRIEDNLARYYVENTKRMIALYRNLNGDLLQALKIAQEAGYCEVITSVGTSAFLPLYASYPKAVEAQIKVALKSYRAVFGRASLGIFLPYGGYYPGLDTILAENGVRYFVTAGQSLMQGDPMPSFGVFSPVRSSAGLVAFPRYSMVEAELWGEDGYARRGCYRNFYHEDALTEVVIKVNPTQYSASSLLNEDVVHLEGFKYSNNEGNSESCYHLEEALAQATCDAQSFLASRVEELSTFQQKRGQTGVILMVADLELLGHHWFEGTHFVREFFARTAKTPEIEFTLPSHCLQRTAHFEEVSLNFASWGSDGYAQVWLDQQNDWLIRHLFKTVEQMMDLAYRFPNESGIKRRVLDQAAREVLLLMAGDWPLLLAQHVNEGIALGQMKKHLMNFQAIYEAMSCNTVRAMWLMEMEMGCDIFKYKSFSYEIFRPKQV</sequence>
<feature type="domain" description="Glycoside hydrolase family 57 N-terminal" evidence="4">
    <location>
        <begin position="10"/>
        <end position="244"/>
    </location>
</feature>
<dbReference type="RefSeq" id="WP_167695609.1">
    <property type="nucleotide sequence ID" value="NZ_CP118181.1"/>
</dbReference>
<organism evidence="6 7">
    <name type="scientific">Entomospira culicis</name>
    <dbReference type="NCBI Taxonomy" id="2719989"/>
    <lineage>
        <taxon>Bacteria</taxon>
        <taxon>Pseudomonadati</taxon>
        <taxon>Spirochaetota</taxon>
        <taxon>Spirochaetia</taxon>
        <taxon>Spirochaetales</taxon>
        <taxon>Spirochaetaceae</taxon>
        <taxon>Entomospira</taxon>
    </lineage>
</organism>
<keyword evidence="7" id="KW-1185">Reference proteome</keyword>
<feature type="domain" description="1,4-alpha-glucan branching enzyme C-terminal" evidence="5">
    <location>
        <begin position="428"/>
        <end position="521"/>
    </location>
</feature>
<dbReference type="InterPro" id="IPR027291">
    <property type="entry name" value="Glyco_hydro_38_N_sf"/>
</dbReference>
<evidence type="ECO:0000259" key="5">
    <source>
        <dbReference type="Pfam" id="PF09210"/>
    </source>
</evidence>
<comment type="similarity">
    <text evidence="1 3">Belongs to the glycosyl hydrolase 57 family.</text>
</comment>
<gene>
    <name evidence="6" type="ORF">HCT48_04745</name>
</gene>
<dbReference type="InterPro" id="IPR011330">
    <property type="entry name" value="Glyco_hydro/deAcase_b/a-brl"/>
</dbReference>
<evidence type="ECO:0000259" key="4">
    <source>
        <dbReference type="Pfam" id="PF03065"/>
    </source>
</evidence>
<dbReference type="Pfam" id="PF03065">
    <property type="entry name" value="Glyco_hydro_57"/>
    <property type="match status" value="1"/>
</dbReference>
<dbReference type="InterPro" id="IPR004300">
    <property type="entry name" value="Glyco_hydro_57_N"/>
</dbReference>
<dbReference type="SUPFAM" id="SSF88688">
    <property type="entry name" value="Families 57/38 glycoside transferase middle domain"/>
    <property type="match status" value="1"/>
</dbReference>